<accession>A0A0L0DQP6</accession>
<dbReference type="GeneID" id="25561207"/>
<protein>
    <submittedName>
        <fullName evidence="1">Uncharacterized protein</fullName>
    </submittedName>
</protein>
<reference evidence="1 2" key="1">
    <citation type="submission" date="2010-05" db="EMBL/GenBank/DDBJ databases">
        <title>The Genome Sequence of Thecamonas trahens ATCC 50062.</title>
        <authorList>
            <consortium name="The Broad Institute Genome Sequencing Platform"/>
            <person name="Russ C."/>
            <person name="Cuomo C."/>
            <person name="Shea T."/>
            <person name="Young S.K."/>
            <person name="Zeng Q."/>
            <person name="Koehrsen M."/>
            <person name="Haas B."/>
            <person name="Borodovsky M."/>
            <person name="Guigo R."/>
            <person name="Alvarado L."/>
            <person name="Berlin A."/>
            <person name="Bochicchio J."/>
            <person name="Borenstein D."/>
            <person name="Chapman S."/>
            <person name="Chen Z."/>
            <person name="Freedman E."/>
            <person name="Gellesch M."/>
            <person name="Goldberg J."/>
            <person name="Griggs A."/>
            <person name="Gujja S."/>
            <person name="Heilman E."/>
            <person name="Heiman D."/>
            <person name="Hepburn T."/>
            <person name="Howarth C."/>
            <person name="Jen D."/>
            <person name="Larson L."/>
            <person name="Mehta T."/>
            <person name="Park D."/>
            <person name="Pearson M."/>
            <person name="Roberts A."/>
            <person name="Saif S."/>
            <person name="Shenoy N."/>
            <person name="Sisk P."/>
            <person name="Stolte C."/>
            <person name="Sykes S."/>
            <person name="Thomson T."/>
            <person name="Walk T."/>
            <person name="White J."/>
            <person name="Yandava C."/>
            <person name="Burger G."/>
            <person name="Gray M.W."/>
            <person name="Holland P.W.H."/>
            <person name="King N."/>
            <person name="Lang F.B.F."/>
            <person name="Roger A.J."/>
            <person name="Ruiz-Trillo I."/>
            <person name="Lander E."/>
            <person name="Nusbaum C."/>
        </authorList>
    </citation>
    <scope>NUCLEOTIDE SEQUENCE [LARGE SCALE GENOMIC DNA]</scope>
    <source>
        <strain evidence="1 2">ATCC 50062</strain>
    </source>
</reference>
<name>A0A0L0DQP6_THETB</name>
<dbReference type="Proteomes" id="UP000054408">
    <property type="component" value="Unassembled WGS sequence"/>
</dbReference>
<dbReference type="EMBL" id="GL349438">
    <property type="protein sequence ID" value="KNC54602.1"/>
    <property type="molecule type" value="Genomic_DNA"/>
</dbReference>
<dbReference type="RefSeq" id="XP_013761511.1">
    <property type="nucleotide sequence ID" value="XM_013906057.1"/>
</dbReference>
<gene>
    <name evidence="1" type="ORF">AMSG_01457</name>
</gene>
<organism evidence="1 2">
    <name type="scientific">Thecamonas trahens ATCC 50062</name>
    <dbReference type="NCBI Taxonomy" id="461836"/>
    <lineage>
        <taxon>Eukaryota</taxon>
        <taxon>Apusozoa</taxon>
        <taxon>Apusomonadida</taxon>
        <taxon>Apusomonadidae</taxon>
        <taxon>Thecamonas</taxon>
    </lineage>
</organism>
<proteinExistence type="predicted"/>
<dbReference type="AlphaFoldDB" id="A0A0L0DQP6"/>
<evidence type="ECO:0000313" key="2">
    <source>
        <dbReference type="Proteomes" id="UP000054408"/>
    </source>
</evidence>
<sequence length="378" mass="40716">MLLRRALEKADVFHGADHVYDIVEAATARRWAGHRADAVYDPELGAAIANAHRSVTASSSARTKHVAFLSSSHDRTIMREMCSACGGEKYSFVYDELSWLVKDAPGFSLRELLGVETKAKLSLESLQAHRADMVSYSHSSCMCASRKLAFHTIVHAGSYASPPWHASTSWQNPLMPMSAHDELPLALALLFLHTGGHGPDIVSFSSMYWDITSGHFGSLDPQLPAFVDDLVEATNLAALQELATDARTLVESVRAQVASLVVDGPLNKVLDALLGALPEPVRKAAESRLAPAASRLLPVFTLRTGMLAEDHPRPISAAVASVLAAVGDAVGAAVIDEWVLFSGAVRVHGAHPHPPLALALFTWYANVWEAEEGIRLVL</sequence>
<keyword evidence="2" id="KW-1185">Reference proteome</keyword>
<evidence type="ECO:0000313" key="1">
    <source>
        <dbReference type="EMBL" id="KNC54602.1"/>
    </source>
</evidence>